<dbReference type="SUPFAM" id="SSF52317">
    <property type="entry name" value="Class I glutamine amidotransferase-like"/>
    <property type="match status" value="1"/>
</dbReference>
<keyword evidence="1" id="KW-0315">Glutamine amidotransferase</keyword>
<dbReference type="PRINTS" id="PR00096">
    <property type="entry name" value="GATASE"/>
</dbReference>
<evidence type="ECO:0000259" key="2">
    <source>
        <dbReference type="Pfam" id="PF00117"/>
    </source>
</evidence>
<proteinExistence type="predicted"/>
<dbReference type="CDD" id="cd01743">
    <property type="entry name" value="GATase1_Anthranilate_Synthase"/>
    <property type="match status" value="1"/>
</dbReference>
<keyword evidence="4" id="KW-1185">Reference proteome</keyword>
<dbReference type="PROSITE" id="PS51273">
    <property type="entry name" value="GATASE_TYPE_1"/>
    <property type="match status" value="1"/>
</dbReference>
<dbReference type="PRINTS" id="PR00097">
    <property type="entry name" value="ANTSNTHASEII"/>
</dbReference>
<sequence>MKSILLIDNHDSFTYNLVELIRSLSVPFDVVDVDDLELTSIAKYSHILISPGPDVPRAYPQIFSMLENIYDQKSILGVCLGHQALCEFFGGRLYNLPTVRHGQKREIKVRSTSTLFFDLPERFSVGLYHSWAVENQDFPDELEITAYCDERVIMAVQHRSLPIFGVQFHPESYMSAFGRQLLQNWLNAV</sequence>
<gene>
    <name evidence="3" type="ORF">BKG89_06815</name>
</gene>
<dbReference type="PANTHER" id="PTHR43418:SF4">
    <property type="entry name" value="MULTIFUNCTIONAL TRYPTOPHAN BIOSYNTHESIS PROTEIN"/>
    <property type="match status" value="1"/>
</dbReference>
<dbReference type="PANTHER" id="PTHR43418">
    <property type="entry name" value="MULTIFUNCTIONAL TRYPTOPHAN BIOSYNTHESIS PROTEIN-RELATED"/>
    <property type="match status" value="1"/>
</dbReference>
<feature type="domain" description="Glutamine amidotransferase" evidence="2">
    <location>
        <begin position="5"/>
        <end position="186"/>
    </location>
</feature>
<comment type="caution">
    <text evidence="3">The sequence shown here is derived from an EMBL/GenBank/DDBJ whole genome shotgun (WGS) entry which is preliminary data.</text>
</comment>
<dbReference type="Pfam" id="PF00117">
    <property type="entry name" value="GATase"/>
    <property type="match status" value="1"/>
</dbReference>
<dbReference type="InterPro" id="IPR029062">
    <property type="entry name" value="Class_I_gatase-like"/>
</dbReference>
<accession>A0ABX3KXG9</accession>
<dbReference type="RefSeq" id="WP_077463432.1">
    <property type="nucleotide sequence ID" value="NZ_MLAA01000027.1"/>
</dbReference>
<dbReference type="Gene3D" id="3.40.50.880">
    <property type="match status" value="1"/>
</dbReference>
<dbReference type="InterPro" id="IPR017926">
    <property type="entry name" value="GATASE"/>
</dbReference>
<protein>
    <submittedName>
        <fullName evidence="3">Anthranilate synthase component II</fullName>
    </submittedName>
</protein>
<reference evidence="3 4" key="1">
    <citation type="submission" date="2016-10" db="EMBL/GenBank/DDBJ databases">
        <title>Rodentibacter gen. nov. and new species.</title>
        <authorList>
            <person name="Christensen H."/>
        </authorList>
    </citation>
    <scope>NUCLEOTIDE SEQUENCE [LARGE SCALE GENOMIC DNA]</scope>
    <source>
        <strain evidence="3 4">1998236014</strain>
    </source>
</reference>
<evidence type="ECO:0000313" key="4">
    <source>
        <dbReference type="Proteomes" id="UP000188820"/>
    </source>
</evidence>
<dbReference type="InterPro" id="IPR006221">
    <property type="entry name" value="TrpG/PapA_dom"/>
</dbReference>
<dbReference type="Proteomes" id="UP000188820">
    <property type="component" value="Unassembled WGS sequence"/>
</dbReference>
<dbReference type="InterPro" id="IPR050472">
    <property type="entry name" value="Anth_synth/Amidotransfase"/>
</dbReference>
<name>A0ABX3KXG9_9PAST</name>
<dbReference type="NCBIfam" id="NF005367">
    <property type="entry name" value="PRK06895.1"/>
    <property type="match status" value="1"/>
</dbReference>
<evidence type="ECO:0000313" key="3">
    <source>
        <dbReference type="EMBL" id="OOF69454.1"/>
    </source>
</evidence>
<evidence type="ECO:0000256" key="1">
    <source>
        <dbReference type="ARBA" id="ARBA00022962"/>
    </source>
</evidence>
<organism evidence="3 4">
    <name type="scientific">Rodentibacter caecimuris</name>
    <dbReference type="NCBI Taxonomy" id="1796644"/>
    <lineage>
        <taxon>Bacteria</taxon>
        <taxon>Pseudomonadati</taxon>
        <taxon>Pseudomonadota</taxon>
        <taxon>Gammaproteobacteria</taxon>
        <taxon>Pasteurellales</taxon>
        <taxon>Pasteurellaceae</taxon>
        <taxon>Rodentibacter</taxon>
    </lineage>
</organism>
<dbReference type="NCBIfam" id="TIGR00566">
    <property type="entry name" value="trpG_papA"/>
    <property type="match status" value="1"/>
</dbReference>
<dbReference type="EMBL" id="MLAA01000027">
    <property type="protein sequence ID" value="OOF69454.1"/>
    <property type="molecule type" value="Genomic_DNA"/>
</dbReference>